<dbReference type="GO" id="GO:0030150">
    <property type="term" value="P:protein import into mitochondrial matrix"/>
    <property type="evidence" value="ECO:0007669"/>
    <property type="project" value="TreeGrafter"/>
</dbReference>
<gene>
    <name evidence="11" type="ORF">BCR44DRAFT_1191285</name>
</gene>
<organism evidence="11 12">
    <name type="scientific">Catenaria anguillulae PL171</name>
    <dbReference type="NCBI Taxonomy" id="765915"/>
    <lineage>
        <taxon>Eukaryota</taxon>
        <taxon>Fungi</taxon>
        <taxon>Fungi incertae sedis</taxon>
        <taxon>Blastocladiomycota</taxon>
        <taxon>Blastocladiomycetes</taxon>
        <taxon>Blastocladiales</taxon>
        <taxon>Catenariaceae</taxon>
        <taxon>Catenaria</taxon>
    </lineage>
</organism>
<dbReference type="OrthoDB" id="2154253at2759"/>
<dbReference type="STRING" id="765915.A0A1Y2HGV4"/>
<dbReference type="PANTHER" id="PTHR12430:SF0">
    <property type="entry name" value="TRANSLOCASE OF OUTER MITOCHONDRIAL MEMBRANE 20"/>
    <property type="match status" value="1"/>
</dbReference>
<keyword evidence="9" id="KW-0472">Membrane</keyword>
<evidence type="ECO:0000256" key="6">
    <source>
        <dbReference type="ARBA" id="ARBA00022927"/>
    </source>
</evidence>
<keyword evidence="3" id="KW-0813">Transport</keyword>
<dbReference type="GO" id="GO:0006605">
    <property type="term" value="P:protein targeting"/>
    <property type="evidence" value="ECO:0007669"/>
    <property type="project" value="InterPro"/>
</dbReference>
<protein>
    <recommendedName>
        <fullName evidence="13">MAS20 protein import receptor-domain-containing protein</fullName>
    </recommendedName>
</protein>
<comment type="subcellular location">
    <subcellularLocation>
        <location evidence="1">Mitochondrion outer membrane</location>
        <topology evidence="1">Single-pass membrane protein</topology>
    </subcellularLocation>
</comment>
<evidence type="ECO:0000313" key="12">
    <source>
        <dbReference type="Proteomes" id="UP000193411"/>
    </source>
</evidence>
<comment type="similarity">
    <text evidence="2">Belongs to the Tom20 family.</text>
</comment>
<feature type="region of interest" description="Disordered" evidence="10">
    <location>
        <begin position="439"/>
        <end position="464"/>
    </location>
</feature>
<name>A0A1Y2HGV4_9FUNG</name>
<dbReference type="GO" id="GO:0016031">
    <property type="term" value="P:tRNA import into mitochondrion"/>
    <property type="evidence" value="ECO:0007669"/>
    <property type="project" value="TreeGrafter"/>
</dbReference>
<keyword evidence="7" id="KW-1133">Transmembrane helix</keyword>
<dbReference type="Pfam" id="PF02064">
    <property type="entry name" value="MAS20"/>
    <property type="match status" value="1"/>
</dbReference>
<dbReference type="GO" id="GO:0030943">
    <property type="term" value="F:mitochondrion targeting sequence binding"/>
    <property type="evidence" value="ECO:0007669"/>
    <property type="project" value="TreeGrafter"/>
</dbReference>
<keyword evidence="8" id="KW-0496">Mitochondrion</keyword>
<dbReference type="PRINTS" id="PR00351">
    <property type="entry name" value="OM20RECEPTOR"/>
</dbReference>
<dbReference type="InterPro" id="IPR023392">
    <property type="entry name" value="Tom20_dom_sf"/>
</dbReference>
<evidence type="ECO:0000256" key="3">
    <source>
        <dbReference type="ARBA" id="ARBA00022448"/>
    </source>
</evidence>
<dbReference type="SUPFAM" id="SSF47157">
    <property type="entry name" value="Mitochondrial import receptor subunit Tom20"/>
    <property type="match status" value="1"/>
</dbReference>
<evidence type="ECO:0000256" key="2">
    <source>
        <dbReference type="ARBA" id="ARBA00005792"/>
    </source>
</evidence>
<evidence type="ECO:0008006" key="13">
    <source>
        <dbReference type="Google" id="ProtNLM"/>
    </source>
</evidence>
<dbReference type="AlphaFoldDB" id="A0A1Y2HGV4"/>
<dbReference type="GO" id="GO:0006886">
    <property type="term" value="P:intracellular protein transport"/>
    <property type="evidence" value="ECO:0007669"/>
    <property type="project" value="InterPro"/>
</dbReference>
<feature type="compositionally biased region" description="Low complexity" evidence="10">
    <location>
        <begin position="70"/>
        <end position="81"/>
    </location>
</feature>
<dbReference type="GO" id="GO:0008320">
    <property type="term" value="F:protein transmembrane transporter activity"/>
    <property type="evidence" value="ECO:0007669"/>
    <property type="project" value="TreeGrafter"/>
</dbReference>
<dbReference type="EMBL" id="MCFL01000033">
    <property type="protein sequence ID" value="ORZ33816.1"/>
    <property type="molecule type" value="Genomic_DNA"/>
</dbReference>
<keyword evidence="12" id="KW-1185">Reference proteome</keyword>
<feature type="compositionally biased region" description="Basic and acidic residues" evidence="10">
    <location>
        <begin position="444"/>
        <end position="456"/>
    </location>
</feature>
<reference evidence="11 12" key="1">
    <citation type="submission" date="2016-07" db="EMBL/GenBank/DDBJ databases">
        <title>Pervasive Adenine N6-methylation of Active Genes in Fungi.</title>
        <authorList>
            <consortium name="DOE Joint Genome Institute"/>
            <person name="Mondo S.J."/>
            <person name="Dannebaum R.O."/>
            <person name="Kuo R.C."/>
            <person name="Labutti K."/>
            <person name="Haridas S."/>
            <person name="Kuo A."/>
            <person name="Salamov A."/>
            <person name="Ahrendt S.R."/>
            <person name="Lipzen A."/>
            <person name="Sullivan W."/>
            <person name="Andreopoulos W.B."/>
            <person name="Clum A."/>
            <person name="Lindquist E."/>
            <person name="Daum C."/>
            <person name="Ramamoorthy G.K."/>
            <person name="Gryganskyi A."/>
            <person name="Culley D."/>
            <person name="Magnuson J.K."/>
            <person name="James T.Y."/>
            <person name="O'Malley M.A."/>
            <person name="Stajich J.E."/>
            <person name="Spatafora J.W."/>
            <person name="Visel A."/>
            <person name="Grigoriev I.V."/>
        </authorList>
    </citation>
    <scope>NUCLEOTIDE SEQUENCE [LARGE SCALE GENOMIC DNA]</scope>
    <source>
        <strain evidence="11 12">PL171</strain>
    </source>
</reference>
<sequence length="464" mass="50413">MSSPAAASTPVLQRPWLLATLAALAVGVGYAAYFDYKRRADPNFRRKLRKQRKQVTRSAAKTTADDDESAAAQAGAGGAITSNIPGLDELLNQPLPTTPEKKEEFFMEMLSKGEALGKMGPQFFDIAATCFYKALKVYPAPAELVMLYQRTVAEPIFQLVMAKIADEVKSRQEQYFVEFPPADFNVRVRAENDPTKPPLEDGTPIKKRVLVATRDFAAGEVVFTEEPLVASLVPEHILDGSHCSHCLAYIPPTSTTKLTSTKSGSTFCTPACESAAWSAYESLLYGDESAALGAPTSPTSTATVIAAAQQLARSGAQIPLTMVRFLAQMVKEDMAKAADPNPSEAFGAWDHIERLKYLELSPTDEDEHNMKVLREVLGAKVPGLDEFLTEERYMMLKGKFLYNQVAVVSEAPVKNAQAEDEEEEAQLVEADEIDLVESAAAKPDAGKPKAAAKDAMRLAASSRP</sequence>
<dbReference type="Gene3D" id="1.20.960.10">
    <property type="entry name" value="Mitochondrial outer membrane translocase complex, subunit Tom20 domain"/>
    <property type="match status" value="1"/>
</dbReference>
<feature type="region of interest" description="Disordered" evidence="10">
    <location>
        <begin position="45"/>
        <end position="81"/>
    </location>
</feature>
<evidence type="ECO:0000256" key="5">
    <source>
        <dbReference type="ARBA" id="ARBA00022787"/>
    </source>
</evidence>
<keyword evidence="5" id="KW-1000">Mitochondrion outer membrane</keyword>
<dbReference type="Proteomes" id="UP000193411">
    <property type="component" value="Unassembled WGS sequence"/>
</dbReference>
<evidence type="ECO:0000256" key="4">
    <source>
        <dbReference type="ARBA" id="ARBA00022692"/>
    </source>
</evidence>
<evidence type="ECO:0000256" key="1">
    <source>
        <dbReference type="ARBA" id="ARBA00004572"/>
    </source>
</evidence>
<evidence type="ECO:0000256" key="7">
    <source>
        <dbReference type="ARBA" id="ARBA00022989"/>
    </source>
</evidence>
<dbReference type="InterPro" id="IPR002056">
    <property type="entry name" value="MAS20"/>
</dbReference>
<dbReference type="PANTHER" id="PTHR12430">
    <property type="entry name" value="MITOCHONDRIAL IMPORT RECEPTOR SUBUNIT TOM20"/>
    <property type="match status" value="1"/>
</dbReference>
<evidence type="ECO:0000256" key="10">
    <source>
        <dbReference type="SAM" id="MobiDB-lite"/>
    </source>
</evidence>
<evidence type="ECO:0000256" key="8">
    <source>
        <dbReference type="ARBA" id="ARBA00023128"/>
    </source>
</evidence>
<evidence type="ECO:0000313" key="11">
    <source>
        <dbReference type="EMBL" id="ORZ33816.1"/>
    </source>
</evidence>
<dbReference type="GO" id="GO:0005742">
    <property type="term" value="C:mitochondrial outer membrane translocase complex"/>
    <property type="evidence" value="ECO:0007669"/>
    <property type="project" value="InterPro"/>
</dbReference>
<evidence type="ECO:0000256" key="9">
    <source>
        <dbReference type="ARBA" id="ARBA00023136"/>
    </source>
</evidence>
<accession>A0A1Y2HGV4</accession>
<feature type="compositionally biased region" description="Basic residues" evidence="10">
    <location>
        <begin position="45"/>
        <end position="55"/>
    </location>
</feature>
<comment type="caution">
    <text evidence="11">The sequence shown here is derived from an EMBL/GenBank/DDBJ whole genome shotgun (WGS) entry which is preliminary data.</text>
</comment>
<proteinExistence type="inferred from homology"/>
<keyword evidence="4" id="KW-0812">Transmembrane</keyword>
<keyword evidence="6" id="KW-0653">Protein transport</keyword>